<dbReference type="InterPro" id="IPR050287">
    <property type="entry name" value="MTA/SAH_deaminase"/>
</dbReference>
<protein>
    <recommendedName>
        <fullName evidence="3">Amidohydrolase-related domain-containing protein</fullName>
    </recommendedName>
</protein>
<gene>
    <name evidence="4" type="ORF">DC363_14620</name>
</gene>
<evidence type="ECO:0000256" key="1">
    <source>
        <dbReference type="ARBA" id="ARBA00006745"/>
    </source>
</evidence>
<evidence type="ECO:0000313" key="5">
    <source>
        <dbReference type="Proteomes" id="UP000244817"/>
    </source>
</evidence>
<accession>A0A2T7FTI5</accession>
<dbReference type="SUPFAM" id="SSF51556">
    <property type="entry name" value="Metallo-dependent hydrolases"/>
    <property type="match status" value="1"/>
</dbReference>
<dbReference type="InterPro" id="IPR032466">
    <property type="entry name" value="Metal_Hydrolase"/>
</dbReference>
<dbReference type="OrthoDB" id="9815027at2"/>
<dbReference type="Pfam" id="PF01979">
    <property type="entry name" value="Amidohydro_1"/>
    <property type="match status" value="1"/>
</dbReference>
<dbReference type="Gene3D" id="2.30.40.10">
    <property type="entry name" value="Urease, subunit C, domain 1"/>
    <property type="match status" value="1"/>
</dbReference>
<dbReference type="RefSeq" id="WP_108641903.1">
    <property type="nucleotide sequence ID" value="NZ_QCYG01000010.1"/>
</dbReference>
<proteinExistence type="inferred from homology"/>
<feature type="domain" description="Amidohydrolase-related" evidence="3">
    <location>
        <begin position="61"/>
        <end position="408"/>
    </location>
</feature>
<evidence type="ECO:0000259" key="3">
    <source>
        <dbReference type="Pfam" id="PF01979"/>
    </source>
</evidence>
<dbReference type="Proteomes" id="UP000244817">
    <property type="component" value="Unassembled WGS sequence"/>
</dbReference>
<dbReference type="SUPFAM" id="SSF51338">
    <property type="entry name" value="Composite domain of metallo-dependent hydrolases"/>
    <property type="match status" value="2"/>
</dbReference>
<dbReference type="AlphaFoldDB" id="A0A2T7FTI5"/>
<dbReference type="PANTHER" id="PTHR43794:SF11">
    <property type="entry name" value="AMIDOHYDROLASE-RELATED DOMAIN-CONTAINING PROTEIN"/>
    <property type="match status" value="1"/>
</dbReference>
<keyword evidence="2" id="KW-0378">Hydrolase</keyword>
<keyword evidence="5" id="KW-1185">Reference proteome</keyword>
<dbReference type="PANTHER" id="PTHR43794">
    <property type="entry name" value="AMINOHYDROLASE SSNA-RELATED"/>
    <property type="match status" value="1"/>
</dbReference>
<comment type="similarity">
    <text evidence="1">Belongs to the metallo-dependent hydrolases superfamily. ATZ/TRZ family.</text>
</comment>
<sequence length="438" mass="45840">MNVQVDTLIHNGTVLTMDAERTVHDGGFVALTDGKISHVGPASGAAELAATTRIDAQGGLILPGFINTHCHAAMALFRGLADNVNLDGFLNTVWAAEAAHITPETVEQGAALAMAEMALGGVTHVLDMYWYPDATITAARTVGLGITSGPPMLNVEGVDGLSWDDRIAFTRNFLARYTEVDGVQPMLVPHGCYTLDADKLAQIAQLAQSEGVGVHIHAAEADWEMDLVQKAYGTTPIRALQQAGLLEQPLLLAHAVHLDDAEIDMLAAANVAVAHCPLSNAKLASGTARIGDLAAKGVTLSLGTDGPASGNDLDMFATMRLTALLHNLRTGTSDTLHARDIVAMATCGGAAALGLADRTGTLEVGKQGDVTVIATDAPHNVPTYDPYSTLVFSAGRSDVRHVFARGRAIVSDRALTTPVAPLIDDVKRLATAIRSETT</sequence>
<evidence type="ECO:0000256" key="2">
    <source>
        <dbReference type="ARBA" id="ARBA00022801"/>
    </source>
</evidence>
<dbReference type="InterPro" id="IPR011059">
    <property type="entry name" value="Metal-dep_hydrolase_composite"/>
</dbReference>
<organism evidence="4 5">
    <name type="scientific">Thalassorhabdomicrobium marinisediminis</name>
    <dbReference type="NCBI Taxonomy" id="2170577"/>
    <lineage>
        <taxon>Bacteria</taxon>
        <taxon>Pseudomonadati</taxon>
        <taxon>Pseudomonadota</taxon>
        <taxon>Alphaproteobacteria</taxon>
        <taxon>Rhodobacterales</taxon>
        <taxon>Paracoccaceae</taxon>
        <taxon>Thalassorhabdomicrobium</taxon>
    </lineage>
</organism>
<evidence type="ECO:0000313" key="4">
    <source>
        <dbReference type="EMBL" id="PVA05476.1"/>
    </source>
</evidence>
<name>A0A2T7FTI5_9RHOB</name>
<dbReference type="Gene3D" id="3.20.20.140">
    <property type="entry name" value="Metal-dependent hydrolases"/>
    <property type="match status" value="1"/>
</dbReference>
<reference evidence="4 5" key="1">
    <citation type="submission" date="2018-04" db="EMBL/GenBank/DDBJ databases">
        <title>Pelagivirga bohaiensis gen. nov., sp. nov., a bacterium isolated from the Bohai Sea.</title>
        <authorList>
            <person name="Ji X."/>
        </authorList>
    </citation>
    <scope>NUCLEOTIDE SEQUENCE [LARGE SCALE GENOMIC DNA]</scope>
    <source>
        <strain evidence="4 5">BH-SD16</strain>
    </source>
</reference>
<dbReference type="EMBL" id="QCYG01000010">
    <property type="protein sequence ID" value="PVA05476.1"/>
    <property type="molecule type" value="Genomic_DNA"/>
</dbReference>
<dbReference type="CDD" id="cd01298">
    <property type="entry name" value="ATZ_TRZ_like"/>
    <property type="match status" value="1"/>
</dbReference>
<dbReference type="GO" id="GO:0016810">
    <property type="term" value="F:hydrolase activity, acting on carbon-nitrogen (but not peptide) bonds"/>
    <property type="evidence" value="ECO:0007669"/>
    <property type="project" value="InterPro"/>
</dbReference>
<dbReference type="InterPro" id="IPR006680">
    <property type="entry name" value="Amidohydro-rel"/>
</dbReference>
<comment type="caution">
    <text evidence="4">The sequence shown here is derived from an EMBL/GenBank/DDBJ whole genome shotgun (WGS) entry which is preliminary data.</text>
</comment>